<keyword evidence="6" id="KW-0256">Endoplasmic reticulum</keyword>
<evidence type="ECO:0000256" key="5">
    <source>
        <dbReference type="ARBA" id="ARBA00022729"/>
    </source>
</evidence>
<organism evidence="11 12">
    <name type="scientific">Prototheca wickerhamii</name>
    <dbReference type="NCBI Taxonomy" id="3111"/>
    <lineage>
        <taxon>Eukaryota</taxon>
        <taxon>Viridiplantae</taxon>
        <taxon>Chlorophyta</taxon>
        <taxon>core chlorophytes</taxon>
        <taxon>Trebouxiophyceae</taxon>
        <taxon>Chlorellales</taxon>
        <taxon>Chlorellaceae</taxon>
        <taxon>Prototheca</taxon>
    </lineage>
</organism>
<feature type="transmembrane region" description="Helical" evidence="9">
    <location>
        <begin position="276"/>
        <end position="297"/>
    </location>
</feature>
<evidence type="ECO:0000256" key="6">
    <source>
        <dbReference type="ARBA" id="ARBA00022824"/>
    </source>
</evidence>
<evidence type="ECO:0000256" key="7">
    <source>
        <dbReference type="ARBA" id="ARBA00022989"/>
    </source>
</evidence>
<evidence type="ECO:0000256" key="2">
    <source>
        <dbReference type="ARBA" id="ARBA00004477"/>
    </source>
</evidence>
<feature type="transmembrane region" description="Helical" evidence="9">
    <location>
        <begin position="227"/>
        <end position="247"/>
    </location>
</feature>
<evidence type="ECO:0000256" key="9">
    <source>
        <dbReference type="SAM" id="Phobius"/>
    </source>
</evidence>
<feature type="transmembrane region" description="Helical" evidence="9">
    <location>
        <begin position="195"/>
        <end position="215"/>
    </location>
</feature>
<evidence type="ECO:0000313" key="11">
    <source>
        <dbReference type="EMBL" id="KAK2078539.1"/>
    </source>
</evidence>
<keyword evidence="8 9" id="KW-0472">Membrane</keyword>
<keyword evidence="7 9" id="KW-1133">Transmembrane helix</keyword>
<evidence type="ECO:0000256" key="4">
    <source>
        <dbReference type="ARBA" id="ARBA00022692"/>
    </source>
</evidence>
<keyword evidence="4 9" id="KW-0812">Transmembrane</keyword>
<keyword evidence="12" id="KW-1185">Reference proteome</keyword>
<keyword evidence="5 10" id="KW-0732">Signal</keyword>
<comment type="subcellular location">
    <subcellularLocation>
        <location evidence="2">Endoplasmic reticulum membrane</location>
        <topology evidence="2">Multi-pass membrane protein</topology>
    </subcellularLocation>
</comment>
<sequence length="339" mass="37735">MATRRALCGLACLAICLSLARPAIGDAGEQVDTRVKDLLVLQAKSKSGVIELTQAVYDKYVTGSSRPYEIIVLADAASLRNQGNLNLGGVFKEYQLAAASLRKGAPKGKVFLTRMELLRDKELFGRFGVVSLPLALRLPSHLPVPASGPVQLKKELALPVHGYPWTAEFFVEVAAELGGFATPSVERSSFLKSRFAPLLTIAVFVGLVMLGFKLYHWQFLRVHTSIYIVGSLLVYWFSTSGTMFIIIRNMPLVHYDPRTHQSKLFLEGQGQLGAEGYIMGSQYMILGLIVAAGTHLLPRLRNEHKRRTWGYILLVAGFLTFRSIMGTFIWKTHMKTEWY</sequence>
<accession>A0AAD9MHG6</accession>
<proteinExistence type="inferred from homology"/>
<evidence type="ECO:0000256" key="8">
    <source>
        <dbReference type="ARBA" id="ARBA00023136"/>
    </source>
</evidence>
<name>A0AAD9MHG6_PROWI</name>
<dbReference type="PANTHER" id="PTHR12692">
    <property type="entry name" value="DOLICHYL-DIPHOSPHOOLIGOSACCHARIDE--PROTEIN GLYCOSYLTRANSFERASE-RELATED"/>
    <property type="match status" value="1"/>
</dbReference>
<evidence type="ECO:0000313" key="12">
    <source>
        <dbReference type="Proteomes" id="UP001255856"/>
    </source>
</evidence>
<dbReference type="Proteomes" id="UP001255856">
    <property type="component" value="Unassembled WGS sequence"/>
</dbReference>
<gene>
    <name evidence="11" type="ORF">QBZ16_003379</name>
</gene>
<feature type="signal peptide" evidence="10">
    <location>
        <begin position="1"/>
        <end position="25"/>
    </location>
</feature>
<comment type="function">
    <text evidence="1">Subunit of the oligosaccharyl transferase (OST) complex that catalyzes the initial transfer of a defined glycan (Glc(3)Man(9)GlcNAc(2) in eukaryotes) from the lipid carrier dolichol-pyrophosphate to an asparagine residue within an Asn-X-Ser/Thr consensus motif in nascent polypeptide chains, the first step in protein N-glycosylation. N-glycosylation occurs cotranslationally and the complex associates with the Sec61 complex at the channel-forming translocon complex that mediates protein translocation across the endoplasmic reticulum (ER). All subunits are required for a maximal enzyme activity.</text>
</comment>
<dbReference type="Gene3D" id="3.40.30.10">
    <property type="entry name" value="Glutaredoxin"/>
    <property type="match status" value="1"/>
</dbReference>
<protein>
    <submittedName>
        <fullName evidence="11">Uncharacterized protein</fullName>
    </submittedName>
</protein>
<evidence type="ECO:0000256" key="1">
    <source>
        <dbReference type="ARBA" id="ARBA00002791"/>
    </source>
</evidence>
<comment type="similarity">
    <text evidence="3">Belongs to the OST3/OST6 family.</text>
</comment>
<evidence type="ECO:0000256" key="3">
    <source>
        <dbReference type="ARBA" id="ARBA00009561"/>
    </source>
</evidence>
<dbReference type="InterPro" id="IPR021149">
    <property type="entry name" value="OligosaccharylTrfase_OST3/OST6"/>
</dbReference>
<dbReference type="GO" id="GO:0018279">
    <property type="term" value="P:protein N-linked glycosylation via asparagine"/>
    <property type="evidence" value="ECO:0007669"/>
    <property type="project" value="TreeGrafter"/>
</dbReference>
<comment type="caution">
    <text evidence="11">The sequence shown here is derived from an EMBL/GenBank/DDBJ whole genome shotgun (WGS) entry which is preliminary data.</text>
</comment>
<evidence type="ECO:0000256" key="10">
    <source>
        <dbReference type="SAM" id="SignalP"/>
    </source>
</evidence>
<dbReference type="GO" id="GO:0008250">
    <property type="term" value="C:oligosaccharyltransferase complex"/>
    <property type="evidence" value="ECO:0007669"/>
    <property type="project" value="TreeGrafter"/>
</dbReference>
<reference evidence="11" key="1">
    <citation type="submission" date="2021-01" db="EMBL/GenBank/DDBJ databases">
        <authorList>
            <person name="Eckstrom K.M.E."/>
        </authorList>
    </citation>
    <scope>NUCLEOTIDE SEQUENCE</scope>
    <source>
        <strain evidence="11">UVCC 0001</strain>
    </source>
</reference>
<dbReference type="EMBL" id="JASFZW010000004">
    <property type="protein sequence ID" value="KAK2078539.1"/>
    <property type="molecule type" value="Genomic_DNA"/>
</dbReference>
<feature type="chain" id="PRO_5042174830" evidence="10">
    <location>
        <begin position="26"/>
        <end position="339"/>
    </location>
</feature>
<feature type="transmembrane region" description="Helical" evidence="9">
    <location>
        <begin position="309"/>
        <end position="330"/>
    </location>
</feature>
<dbReference type="PANTHER" id="PTHR12692:SF0">
    <property type="entry name" value="GH11935P"/>
    <property type="match status" value="1"/>
</dbReference>
<dbReference type="Pfam" id="PF04756">
    <property type="entry name" value="OST3_OST6"/>
    <property type="match status" value="1"/>
</dbReference>
<dbReference type="AlphaFoldDB" id="A0AAD9MHG6"/>